<organism evidence="1 2">
    <name type="scientific">Acaulospora colombiana</name>
    <dbReference type="NCBI Taxonomy" id="27376"/>
    <lineage>
        <taxon>Eukaryota</taxon>
        <taxon>Fungi</taxon>
        <taxon>Fungi incertae sedis</taxon>
        <taxon>Mucoromycota</taxon>
        <taxon>Glomeromycotina</taxon>
        <taxon>Glomeromycetes</taxon>
        <taxon>Diversisporales</taxon>
        <taxon>Acaulosporaceae</taxon>
        <taxon>Acaulospora</taxon>
    </lineage>
</organism>
<name>A0ACA9NKV0_9GLOM</name>
<dbReference type="EMBL" id="CAJVPT010022723">
    <property type="protein sequence ID" value="CAG8661553.1"/>
    <property type="molecule type" value="Genomic_DNA"/>
</dbReference>
<gene>
    <name evidence="1" type="ORF">ACOLOM_LOCUS8611</name>
</gene>
<protein>
    <submittedName>
        <fullName evidence="1">14902_t:CDS:1</fullName>
    </submittedName>
</protein>
<sequence>CATVRAENVKILQGPPVPSVVPTLPPMASSSTSHPNAPTTSSPSTAGSSAGMMSKGSLSGTAPVVNASGEFFFPVSLQGTPLSLSLPPSPSLSLSSGANVHSAIPVPNINGVPLTDAEQDNLIASLHPDTSPNRKRRVKTNQDNAPIKKRKVGKK</sequence>
<proteinExistence type="predicted"/>
<keyword evidence="2" id="KW-1185">Reference proteome</keyword>
<accession>A0ACA9NKV0</accession>
<evidence type="ECO:0000313" key="2">
    <source>
        <dbReference type="Proteomes" id="UP000789525"/>
    </source>
</evidence>
<evidence type="ECO:0000313" key="1">
    <source>
        <dbReference type="EMBL" id="CAG8661553.1"/>
    </source>
</evidence>
<comment type="caution">
    <text evidence="1">The sequence shown here is derived from an EMBL/GenBank/DDBJ whole genome shotgun (WGS) entry which is preliminary data.</text>
</comment>
<dbReference type="Proteomes" id="UP000789525">
    <property type="component" value="Unassembled WGS sequence"/>
</dbReference>
<feature type="non-terminal residue" evidence="1">
    <location>
        <position position="1"/>
    </location>
</feature>
<reference evidence="1" key="1">
    <citation type="submission" date="2021-06" db="EMBL/GenBank/DDBJ databases">
        <authorList>
            <person name="Kallberg Y."/>
            <person name="Tangrot J."/>
            <person name="Rosling A."/>
        </authorList>
    </citation>
    <scope>NUCLEOTIDE SEQUENCE</scope>
    <source>
        <strain evidence="1">CL356</strain>
    </source>
</reference>